<dbReference type="SMART" id="SM00388">
    <property type="entry name" value="HisKA"/>
    <property type="match status" value="1"/>
</dbReference>
<keyword evidence="9" id="KW-0067">ATP-binding</keyword>
<keyword evidence="6" id="KW-0808">Transferase</keyword>
<dbReference type="InterPro" id="IPR005467">
    <property type="entry name" value="His_kinase_dom"/>
</dbReference>
<name>A0ABS6E565_9FIRM</name>
<evidence type="ECO:0000256" key="6">
    <source>
        <dbReference type="ARBA" id="ARBA00022679"/>
    </source>
</evidence>
<dbReference type="PROSITE" id="PS50109">
    <property type="entry name" value="HIS_KIN"/>
    <property type="match status" value="1"/>
</dbReference>
<dbReference type="Pfam" id="PF02518">
    <property type="entry name" value="HATPase_c"/>
    <property type="match status" value="1"/>
</dbReference>
<sequence>MKKRLDIKSLKFKLWKYFVLFAATIMIILWLLQIVFLNTYYKSMKANEIKKIGDNLVLEYGNDNFEDTIYKISFSRGIIIQILNNDGIPIFPMNVFGENRPPRIDPMAMEMFIDKLVNDEQGKTLYTTEDPRLRRPTIVYGAILKEKNGENLYLYINGLLDPVDSTTSVLKNQLIIVTIISLILAIGLSFIIATKISRPITQVTEAASVLAKGDYNVIFEKGDYTEIDNLVATLNYTTIELSKTEELRRDLIANVSHDLRTPLTLIKSYAEMIRDISGNNPEKRQSHVNVIIEESDRLTGLVNDILDLSKMQSGLSQIDYIEFDIVKTTKDILKRFLILTERDGFTFELNCDDEIKVFGDEKKIEQVIYNLLSNAVNFTGVNKLVYIDIKNLGDYVQFEVKDTGKGIPKEELNHIWDRYYMVGKSHKRAVIGTGLGLSIVKSILIAHDSNFGVDSSINQGTTFWFQLKTK</sequence>
<keyword evidence="12" id="KW-1133">Transmembrane helix</keyword>
<dbReference type="EC" id="2.7.13.3" evidence="3"/>
<dbReference type="GO" id="GO:0016301">
    <property type="term" value="F:kinase activity"/>
    <property type="evidence" value="ECO:0007669"/>
    <property type="project" value="UniProtKB-KW"/>
</dbReference>
<organism evidence="15 16">
    <name type="scientific">Tissierella simiarum</name>
    <dbReference type="NCBI Taxonomy" id="2841534"/>
    <lineage>
        <taxon>Bacteria</taxon>
        <taxon>Bacillati</taxon>
        <taxon>Bacillota</taxon>
        <taxon>Tissierellia</taxon>
        <taxon>Tissierellales</taxon>
        <taxon>Tissierellaceae</taxon>
        <taxon>Tissierella</taxon>
    </lineage>
</organism>
<evidence type="ECO:0000256" key="2">
    <source>
        <dbReference type="ARBA" id="ARBA00004651"/>
    </source>
</evidence>
<dbReference type="Pfam" id="PF00512">
    <property type="entry name" value="HisKA"/>
    <property type="match status" value="1"/>
</dbReference>
<evidence type="ECO:0000256" key="8">
    <source>
        <dbReference type="ARBA" id="ARBA00022777"/>
    </source>
</evidence>
<dbReference type="RefSeq" id="WP_216518540.1">
    <property type="nucleotide sequence ID" value="NZ_JAHLPM010000005.1"/>
</dbReference>
<dbReference type="InterPro" id="IPR050398">
    <property type="entry name" value="HssS/ArlS-like"/>
</dbReference>
<evidence type="ECO:0000256" key="9">
    <source>
        <dbReference type="ARBA" id="ARBA00022840"/>
    </source>
</evidence>
<evidence type="ECO:0000256" key="1">
    <source>
        <dbReference type="ARBA" id="ARBA00000085"/>
    </source>
</evidence>
<keyword evidence="7" id="KW-0547">Nucleotide-binding</keyword>
<dbReference type="Proteomes" id="UP000749471">
    <property type="component" value="Unassembled WGS sequence"/>
</dbReference>
<keyword evidence="11 12" id="KW-0472">Membrane</keyword>
<comment type="subcellular location">
    <subcellularLocation>
        <location evidence="2">Cell membrane</location>
        <topology evidence="2">Multi-pass membrane protein</topology>
    </subcellularLocation>
</comment>
<evidence type="ECO:0000256" key="5">
    <source>
        <dbReference type="ARBA" id="ARBA00022553"/>
    </source>
</evidence>
<feature type="domain" description="HAMP" evidence="14">
    <location>
        <begin position="194"/>
        <end position="246"/>
    </location>
</feature>
<proteinExistence type="predicted"/>
<feature type="domain" description="Histidine kinase" evidence="13">
    <location>
        <begin position="254"/>
        <end position="470"/>
    </location>
</feature>
<dbReference type="InterPro" id="IPR003594">
    <property type="entry name" value="HATPase_dom"/>
</dbReference>
<keyword evidence="5" id="KW-0597">Phosphoprotein</keyword>
<dbReference type="CDD" id="cd00082">
    <property type="entry name" value="HisKA"/>
    <property type="match status" value="1"/>
</dbReference>
<keyword evidence="12" id="KW-0812">Transmembrane</keyword>
<keyword evidence="4" id="KW-1003">Cell membrane</keyword>
<evidence type="ECO:0000259" key="14">
    <source>
        <dbReference type="PROSITE" id="PS50885"/>
    </source>
</evidence>
<gene>
    <name evidence="15" type="ORF">KQI42_07880</name>
</gene>
<dbReference type="PROSITE" id="PS50885">
    <property type="entry name" value="HAMP"/>
    <property type="match status" value="1"/>
</dbReference>
<dbReference type="InterPro" id="IPR003660">
    <property type="entry name" value="HAMP_dom"/>
</dbReference>
<evidence type="ECO:0000256" key="3">
    <source>
        <dbReference type="ARBA" id="ARBA00012438"/>
    </source>
</evidence>
<dbReference type="PANTHER" id="PTHR45528:SF1">
    <property type="entry name" value="SENSOR HISTIDINE KINASE CPXA"/>
    <property type="match status" value="1"/>
</dbReference>
<comment type="catalytic activity">
    <reaction evidence="1">
        <text>ATP + protein L-histidine = ADP + protein N-phospho-L-histidine.</text>
        <dbReference type="EC" id="2.7.13.3"/>
    </reaction>
</comment>
<evidence type="ECO:0000313" key="15">
    <source>
        <dbReference type="EMBL" id="MBU5437922.1"/>
    </source>
</evidence>
<reference evidence="15 16" key="1">
    <citation type="submission" date="2021-06" db="EMBL/GenBank/DDBJ databases">
        <authorList>
            <person name="Sun Q."/>
            <person name="Li D."/>
        </authorList>
    </citation>
    <scope>NUCLEOTIDE SEQUENCE [LARGE SCALE GENOMIC DNA]</scope>
    <source>
        <strain evidence="15 16">MSJ-40</strain>
    </source>
</reference>
<evidence type="ECO:0000256" key="11">
    <source>
        <dbReference type="ARBA" id="ARBA00023136"/>
    </source>
</evidence>
<comment type="caution">
    <text evidence="15">The sequence shown here is derived from an EMBL/GenBank/DDBJ whole genome shotgun (WGS) entry which is preliminary data.</text>
</comment>
<evidence type="ECO:0000256" key="10">
    <source>
        <dbReference type="ARBA" id="ARBA00023012"/>
    </source>
</evidence>
<evidence type="ECO:0000259" key="13">
    <source>
        <dbReference type="PROSITE" id="PS50109"/>
    </source>
</evidence>
<keyword evidence="8 15" id="KW-0418">Kinase</keyword>
<keyword evidence="16" id="KW-1185">Reference proteome</keyword>
<evidence type="ECO:0000256" key="4">
    <source>
        <dbReference type="ARBA" id="ARBA00022475"/>
    </source>
</evidence>
<feature type="transmembrane region" description="Helical" evidence="12">
    <location>
        <begin position="174"/>
        <end position="193"/>
    </location>
</feature>
<protein>
    <recommendedName>
        <fullName evidence="3">histidine kinase</fullName>
        <ecNumber evidence="3">2.7.13.3</ecNumber>
    </recommendedName>
</protein>
<accession>A0ABS6E565</accession>
<keyword evidence="10" id="KW-0902">Two-component regulatory system</keyword>
<feature type="transmembrane region" description="Helical" evidence="12">
    <location>
        <begin position="20"/>
        <end position="41"/>
    </location>
</feature>
<evidence type="ECO:0000313" key="16">
    <source>
        <dbReference type="Proteomes" id="UP000749471"/>
    </source>
</evidence>
<dbReference type="EMBL" id="JAHLPM010000005">
    <property type="protein sequence ID" value="MBU5437922.1"/>
    <property type="molecule type" value="Genomic_DNA"/>
</dbReference>
<evidence type="ECO:0000256" key="7">
    <source>
        <dbReference type="ARBA" id="ARBA00022741"/>
    </source>
</evidence>
<dbReference type="InterPro" id="IPR003661">
    <property type="entry name" value="HisK_dim/P_dom"/>
</dbReference>
<dbReference type="SMART" id="SM00387">
    <property type="entry name" value="HATPase_c"/>
    <property type="match status" value="1"/>
</dbReference>
<dbReference type="PANTHER" id="PTHR45528">
    <property type="entry name" value="SENSOR HISTIDINE KINASE CPXA"/>
    <property type="match status" value="1"/>
</dbReference>
<evidence type="ECO:0000256" key="12">
    <source>
        <dbReference type="SAM" id="Phobius"/>
    </source>
</evidence>